<sequence>MSRTTSSASTTGNLGSAGVEAGCGGWCCSHGGRPVAFLAVLLMREATVSTTPLWLSFWKNQSHLMSRWLTAATDDADTSDLPQLLPVLAPPIPAPPV</sequence>
<keyword evidence="2" id="KW-1185">Reference proteome</keyword>
<accession>A0A8J5RYJ9</accession>
<name>A0A8J5RYJ9_ZIZPA</name>
<proteinExistence type="predicted"/>
<reference evidence="1" key="1">
    <citation type="journal article" date="2021" name="bioRxiv">
        <title>Whole Genome Assembly and Annotation of Northern Wild Rice, Zizania palustris L., Supports a Whole Genome Duplication in the Zizania Genus.</title>
        <authorList>
            <person name="Haas M."/>
            <person name="Kono T."/>
            <person name="Macchietto M."/>
            <person name="Millas R."/>
            <person name="McGilp L."/>
            <person name="Shao M."/>
            <person name="Duquette J."/>
            <person name="Hirsch C.N."/>
            <person name="Kimball J."/>
        </authorList>
    </citation>
    <scope>NUCLEOTIDE SEQUENCE</scope>
    <source>
        <tissue evidence="1">Fresh leaf tissue</tissue>
    </source>
</reference>
<protein>
    <submittedName>
        <fullName evidence="1">Uncharacterized protein</fullName>
    </submittedName>
</protein>
<organism evidence="1 2">
    <name type="scientific">Zizania palustris</name>
    <name type="common">Northern wild rice</name>
    <dbReference type="NCBI Taxonomy" id="103762"/>
    <lineage>
        <taxon>Eukaryota</taxon>
        <taxon>Viridiplantae</taxon>
        <taxon>Streptophyta</taxon>
        <taxon>Embryophyta</taxon>
        <taxon>Tracheophyta</taxon>
        <taxon>Spermatophyta</taxon>
        <taxon>Magnoliopsida</taxon>
        <taxon>Liliopsida</taxon>
        <taxon>Poales</taxon>
        <taxon>Poaceae</taxon>
        <taxon>BOP clade</taxon>
        <taxon>Oryzoideae</taxon>
        <taxon>Oryzeae</taxon>
        <taxon>Zizaniinae</taxon>
        <taxon>Zizania</taxon>
    </lineage>
</organism>
<evidence type="ECO:0000313" key="2">
    <source>
        <dbReference type="Proteomes" id="UP000729402"/>
    </source>
</evidence>
<evidence type="ECO:0000313" key="1">
    <source>
        <dbReference type="EMBL" id="KAG8060043.1"/>
    </source>
</evidence>
<comment type="caution">
    <text evidence="1">The sequence shown here is derived from an EMBL/GenBank/DDBJ whole genome shotgun (WGS) entry which is preliminary data.</text>
</comment>
<dbReference type="AlphaFoldDB" id="A0A8J5RYJ9"/>
<dbReference type="EMBL" id="JAAALK010000287">
    <property type="protein sequence ID" value="KAG8060043.1"/>
    <property type="molecule type" value="Genomic_DNA"/>
</dbReference>
<reference evidence="1" key="2">
    <citation type="submission" date="2021-02" db="EMBL/GenBank/DDBJ databases">
        <authorList>
            <person name="Kimball J.A."/>
            <person name="Haas M.W."/>
            <person name="Macchietto M."/>
            <person name="Kono T."/>
            <person name="Duquette J."/>
            <person name="Shao M."/>
        </authorList>
    </citation>
    <scope>NUCLEOTIDE SEQUENCE</scope>
    <source>
        <tissue evidence="1">Fresh leaf tissue</tissue>
    </source>
</reference>
<gene>
    <name evidence="1" type="ORF">GUJ93_ZPchr0002g23923</name>
</gene>
<dbReference type="Proteomes" id="UP000729402">
    <property type="component" value="Unassembled WGS sequence"/>
</dbReference>